<evidence type="ECO:0000256" key="1">
    <source>
        <dbReference type="SAM" id="Phobius"/>
    </source>
</evidence>
<feature type="domain" description="Endonuclease/exonuclease/phosphatase" evidence="2">
    <location>
        <begin position="147"/>
        <end position="334"/>
    </location>
</feature>
<sequence length="346" mass="36605">MNTIAPVQAAQGRKRSRPVLPGLGFGAIACLSALLLVAGFLGHYAAALDSFSHFRVHLGLAAIVAGLAATALCRRRARLVLGIVPLLVGIYAVFTVLPFLTDLGETIAHQGDGANASGDRGAAASAEEALTLLQMNLLYKAETAPALRTIRQASADFVTLQEASPRWIEALGATGDLYPHRATCANAQLSSSVLILSKHPFDGAVICRERLRFVAGTVVLENGHRVTIGSAHLFWPWPHGQRWQLHALSPELEALPSPLLVGGDFNAVPWSASVRKFAAASATSPVRHIGATFAPAFLPAAWKAWVGLPIDNVLVSEEILVQSAETLAPTAADHLPVQVRFAIADD</sequence>
<reference evidence="3 4" key="1">
    <citation type="submission" date="2023-12" db="EMBL/GenBank/DDBJ databases">
        <title>Description of Novel Strain Fulvimarina sp. 2208YS6-2-32 isolated from Uroteuthis (Photololigo) edulis.</title>
        <authorList>
            <person name="Park J.-S."/>
        </authorList>
    </citation>
    <scope>NUCLEOTIDE SEQUENCE [LARGE SCALE GENOMIC DNA]</scope>
    <source>
        <strain evidence="3 4">2208YS6-2-32</strain>
    </source>
</reference>
<dbReference type="SUPFAM" id="SSF56219">
    <property type="entry name" value="DNase I-like"/>
    <property type="match status" value="1"/>
</dbReference>
<comment type="caution">
    <text evidence="3">The sequence shown here is derived from an EMBL/GenBank/DDBJ whole genome shotgun (WGS) entry which is preliminary data.</text>
</comment>
<keyword evidence="3" id="KW-0540">Nuclease</keyword>
<keyword evidence="1" id="KW-1133">Transmembrane helix</keyword>
<accession>A0ABU5I3Q8</accession>
<dbReference type="InterPro" id="IPR036691">
    <property type="entry name" value="Endo/exonu/phosph_ase_sf"/>
</dbReference>
<keyword evidence="4" id="KW-1185">Reference proteome</keyword>
<dbReference type="Gene3D" id="3.60.10.10">
    <property type="entry name" value="Endonuclease/exonuclease/phosphatase"/>
    <property type="match status" value="1"/>
</dbReference>
<keyword evidence="1" id="KW-0472">Membrane</keyword>
<feature type="transmembrane region" description="Helical" evidence="1">
    <location>
        <begin position="54"/>
        <end position="72"/>
    </location>
</feature>
<gene>
    <name evidence="3" type="ORF">U0C82_12670</name>
</gene>
<evidence type="ECO:0000313" key="3">
    <source>
        <dbReference type="EMBL" id="MDY8109993.1"/>
    </source>
</evidence>
<dbReference type="RefSeq" id="WP_322187523.1">
    <property type="nucleotide sequence ID" value="NZ_JAXLPB010000004.1"/>
</dbReference>
<evidence type="ECO:0000313" key="4">
    <source>
        <dbReference type="Proteomes" id="UP001294412"/>
    </source>
</evidence>
<evidence type="ECO:0000259" key="2">
    <source>
        <dbReference type="Pfam" id="PF03372"/>
    </source>
</evidence>
<keyword evidence="3" id="KW-0378">Hydrolase</keyword>
<keyword evidence="1" id="KW-0812">Transmembrane</keyword>
<dbReference type="Pfam" id="PF03372">
    <property type="entry name" value="Exo_endo_phos"/>
    <property type="match status" value="1"/>
</dbReference>
<dbReference type="Proteomes" id="UP001294412">
    <property type="component" value="Unassembled WGS sequence"/>
</dbReference>
<protein>
    <submittedName>
        <fullName evidence="3">Endonuclease/exonuclease/phosphatase family protein</fullName>
    </submittedName>
</protein>
<feature type="transmembrane region" description="Helical" evidence="1">
    <location>
        <begin position="20"/>
        <end position="42"/>
    </location>
</feature>
<feature type="transmembrane region" description="Helical" evidence="1">
    <location>
        <begin position="79"/>
        <end position="100"/>
    </location>
</feature>
<name>A0ABU5I3Q8_9HYPH</name>
<organism evidence="3 4">
    <name type="scientific">Fulvimarina uroteuthidis</name>
    <dbReference type="NCBI Taxonomy" id="3098149"/>
    <lineage>
        <taxon>Bacteria</taxon>
        <taxon>Pseudomonadati</taxon>
        <taxon>Pseudomonadota</taxon>
        <taxon>Alphaproteobacteria</taxon>
        <taxon>Hyphomicrobiales</taxon>
        <taxon>Aurantimonadaceae</taxon>
        <taxon>Fulvimarina</taxon>
    </lineage>
</organism>
<proteinExistence type="predicted"/>
<dbReference type="GO" id="GO:0004519">
    <property type="term" value="F:endonuclease activity"/>
    <property type="evidence" value="ECO:0007669"/>
    <property type="project" value="UniProtKB-KW"/>
</dbReference>
<dbReference type="InterPro" id="IPR005135">
    <property type="entry name" value="Endo/exonuclease/phosphatase"/>
</dbReference>
<dbReference type="EMBL" id="JAXLPB010000004">
    <property type="protein sequence ID" value="MDY8109993.1"/>
    <property type="molecule type" value="Genomic_DNA"/>
</dbReference>
<keyword evidence="3" id="KW-0255">Endonuclease</keyword>